<dbReference type="Proteomes" id="UP000190367">
    <property type="component" value="Unassembled WGS sequence"/>
</dbReference>
<proteinExistence type="predicted"/>
<accession>A0A1T4U2R8</accession>
<protein>
    <submittedName>
        <fullName evidence="1">Uncharacterized protein</fullName>
    </submittedName>
</protein>
<evidence type="ECO:0000313" key="1">
    <source>
        <dbReference type="EMBL" id="SKA46963.1"/>
    </source>
</evidence>
<gene>
    <name evidence="1" type="ORF">SAMN04488128_10868</name>
</gene>
<dbReference type="AlphaFoldDB" id="A0A1T4U2R8"/>
<organism evidence="1 2">
    <name type="scientific">Chitinophaga eiseniae</name>
    <dbReference type="NCBI Taxonomy" id="634771"/>
    <lineage>
        <taxon>Bacteria</taxon>
        <taxon>Pseudomonadati</taxon>
        <taxon>Bacteroidota</taxon>
        <taxon>Chitinophagia</taxon>
        <taxon>Chitinophagales</taxon>
        <taxon>Chitinophagaceae</taxon>
        <taxon>Chitinophaga</taxon>
    </lineage>
</organism>
<dbReference type="EMBL" id="FUWZ01000008">
    <property type="protein sequence ID" value="SKA46963.1"/>
    <property type="molecule type" value="Genomic_DNA"/>
</dbReference>
<name>A0A1T4U2R8_9BACT</name>
<reference evidence="2" key="1">
    <citation type="submission" date="2017-02" db="EMBL/GenBank/DDBJ databases">
        <authorList>
            <person name="Varghese N."/>
            <person name="Submissions S."/>
        </authorList>
    </citation>
    <scope>NUCLEOTIDE SEQUENCE [LARGE SCALE GENOMIC DNA]</scope>
    <source>
        <strain evidence="2">DSM 22224</strain>
    </source>
</reference>
<evidence type="ECO:0000313" key="2">
    <source>
        <dbReference type="Proteomes" id="UP000190367"/>
    </source>
</evidence>
<sequence>MWPITDDLPPTIRVNRKKWGVNRKMEGMKKGALGNFMEINPSGANGGYTGQ</sequence>
<keyword evidence="2" id="KW-1185">Reference proteome</keyword>